<dbReference type="Proteomes" id="UP000484381">
    <property type="component" value="Unassembled WGS sequence"/>
</dbReference>
<dbReference type="InterPro" id="IPR038713">
    <property type="entry name" value="Terminase_Gp1_N_sf"/>
</dbReference>
<comment type="caution">
    <text evidence="2">The sequence shown here is derived from an EMBL/GenBank/DDBJ whole genome shotgun (WGS) entry which is preliminary data.</text>
</comment>
<feature type="region of interest" description="Disordered" evidence="1">
    <location>
        <begin position="129"/>
        <end position="165"/>
    </location>
</feature>
<reference evidence="2 3" key="1">
    <citation type="submission" date="2019-10" db="EMBL/GenBank/DDBJ databases">
        <title>Paraburkholderia sp. isolated from nodules of Mimosa pudica from Brazilian Atlantic Forest soils.</title>
        <authorList>
            <person name="Paulitsch F."/>
            <person name="Hungria M."/>
            <person name="Dall'Agnol R."/>
        </authorList>
    </citation>
    <scope>NUCLEOTIDE SEQUENCE [LARGE SCALE GENOMIC DNA]</scope>
    <source>
        <strain evidence="2 3">CNPSo 3157</strain>
    </source>
</reference>
<dbReference type="RefSeq" id="WP_152758647.1">
    <property type="nucleotide sequence ID" value="NZ_WHNP01000010.1"/>
</dbReference>
<dbReference type="Gene3D" id="1.10.10.1400">
    <property type="entry name" value="Terminase, small subunit, N-terminal DNA-binding domain, HTH motif"/>
    <property type="match status" value="1"/>
</dbReference>
<feature type="region of interest" description="Disordered" evidence="1">
    <location>
        <begin position="53"/>
        <end position="76"/>
    </location>
</feature>
<feature type="compositionally biased region" description="Basic and acidic residues" evidence="1">
    <location>
        <begin position="131"/>
        <end position="146"/>
    </location>
</feature>
<proteinExistence type="predicted"/>
<evidence type="ECO:0000256" key="1">
    <source>
        <dbReference type="SAM" id="MobiDB-lite"/>
    </source>
</evidence>
<evidence type="ECO:0000313" key="2">
    <source>
        <dbReference type="EMBL" id="MPW17887.1"/>
    </source>
</evidence>
<dbReference type="InterPro" id="IPR005335">
    <property type="entry name" value="Terminase_ssu"/>
</dbReference>
<protein>
    <submittedName>
        <fullName evidence="2">Terminase small subunit</fullName>
    </submittedName>
</protein>
<sequence>MALTGKKRLFAEAVLARKSNKDAAIAAGYSPATASQAGSRLVKDKDVVTYLAQHRKKPAAKEKAATKERAAPPTEKEAVTQAAVAAGFALEAILTFKDPKDFLLAAMNDQMTEPKLRVTAAQTLMPFFHPKLGEGGKKDAKTEAAKKAASKFGVPKPPLKLVNGK</sequence>
<dbReference type="Pfam" id="PF03592">
    <property type="entry name" value="Terminase_2"/>
    <property type="match status" value="1"/>
</dbReference>
<name>A0A7X1N9I4_9BURK</name>
<accession>A0A7X1N9I4</accession>
<gene>
    <name evidence="2" type="ORF">GCT13_13305</name>
</gene>
<organism evidence="2 3">
    <name type="scientific">Paraburkholderia franconis</name>
    <dbReference type="NCBI Taxonomy" id="2654983"/>
    <lineage>
        <taxon>Bacteria</taxon>
        <taxon>Pseudomonadati</taxon>
        <taxon>Pseudomonadota</taxon>
        <taxon>Betaproteobacteria</taxon>
        <taxon>Burkholderiales</taxon>
        <taxon>Burkholderiaceae</taxon>
        <taxon>Paraburkholderia</taxon>
    </lineage>
</organism>
<dbReference type="GO" id="GO:0051276">
    <property type="term" value="P:chromosome organization"/>
    <property type="evidence" value="ECO:0007669"/>
    <property type="project" value="InterPro"/>
</dbReference>
<dbReference type="AlphaFoldDB" id="A0A7X1N9I4"/>
<feature type="compositionally biased region" description="Basic and acidic residues" evidence="1">
    <location>
        <begin position="59"/>
        <end position="76"/>
    </location>
</feature>
<dbReference type="EMBL" id="WHNP01000010">
    <property type="protein sequence ID" value="MPW17887.1"/>
    <property type="molecule type" value="Genomic_DNA"/>
</dbReference>
<evidence type="ECO:0000313" key="3">
    <source>
        <dbReference type="Proteomes" id="UP000484381"/>
    </source>
</evidence>
<keyword evidence="3" id="KW-1185">Reference proteome</keyword>